<dbReference type="PANTHER" id="PTHR43132:SF2">
    <property type="entry name" value="ARSENICAL RESISTANCE OPERON REPRESSOR ARSR-RELATED"/>
    <property type="match status" value="1"/>
</dbReference>
<dbReference type="RefSeq" id="WP_378475880.1">
    <property type="nucleotide sequence ID" value="NZ_JBHUIW010000001.1"/>
</dbReference>
<name>A0ABW5AEJ5_9BRAD</name>
<dbReference type="PROSITE" id="PS50987">
    <property type="entry name" value="HTH_ARSR_2"/>
    <property type="match status" value="1"/>
</dbReference>
<proteinExistence type="predicted"/>
<dbReference type="NCBIfam" id="NF033788">
    <property type="entry name" value="HTH_metalloreg"/>
    <property type="match status" value="1"/>
</dbReference>
<keyword evidence="3" id="KW-0804">Transcription</keyword>
<evidence type="ECO:0000259" key="5">
    <source>
        <dbReference type="PROSITE" id="PS50987"/>
    </source>
</evidence>
<sequence length="131" mass="14094">MKQHGIESPTDPLFAAGEACTLLRALASPHRLMMVCAMLDRERSVGELAEALGMRIANVSQHLTLLRKDGLVTARRDGQTVWYAIASEPARELITALHGIYCTTAMAGRPPDGPSPVAAGKPVRPTKRIVP</sequence>
<dbReference type="Gene3D" id="1.10.10.10">
    <property type="entry name" value="Winged helix-like DNA-binding domain superfamily/Winged helix DNA-binding domain"/>
    <property type="match status" value="1"/>
</dbReference>
<dbReference type="PRINTS" id="PR00778">
    <property type="entry name" value="HTHARSR"/>
</dbReference>
<dbReference type="Proteomes" id="UP001597314">
    <property type="component" value="Unassembled WGS sequence"/>
</dbReference>
<feature type="region of interest" description="Disordered" evidence="4">
    <location>
        <begin position="111"/>
        <end position="131"/>
    </location>
</feature>
<keyword evidence="1" id="KW-0805">Transcription regulation</keyword>
<dbReference type="PANTHER" id="PTHR43132">
    <property type="entry name" value="ARSENICAL RESISTANCE OPERON REPRESSOR ARSR-RELATED"/>
    <property type="match status" value="1"/>
</dbReference>
<dbReference type="SMART" id="SM00418">
    <property type="entry name" value="HTH_ARSR"/>
    <property type="match status" value="1"/>
</dbReference>
<dbReference type="InterPro" id="IPR011991">
    <property type="entry name" value="ArsR-like_HTH"/>
</dbReference>
<keyword evidence="7" id="KW-1185">Reference proteome</keyword>
<dbReference type="Pfam" id="PF01022">
    <property type="entry name" value="HTH_5"/>
    <property type="match status" value="1"/>
</dbReference>
<dbReference type="InterPro" id="IPR001845">
    <property type="entry name" value="HTH_ArsR_DNA-bd_dom"/>
</dbReference>
<reference evidence="7" key="1">
    <citation type="journal article" date="2019" name="Int. J. Syst. Evol. Microbiol.">
        <title>The Global Catalogue of Microorganisms (GCM) 10K type strain sequencing project: providing services to taxonomists for standard genome sequencing and annotation.</title>
        <authorList>
            <consortium name="The Broad Institute Genomics Platform"/>
            <consortium name="The Broad Institute Genome Sequencing Center for Infectious Disease"/>
            <person name="Wu L."/>
            <person name="Ma J."/>
        </authorList>
    </citation>
    <scope>NUCLEOTIDE SEQUENCE [LARGE SCALE GENOMIC DNA]</scope>
    <source>
        <strain evidence="7">CGMCC 1.6774</strain>
    </source>
</reference>
<evidence type="ECO:0000256" key="2">
    <source>
        <dbReference type="ARBA" id="ARBA00023125"/>
    </source>
</evidence>
<dbReference type="InterPro" id="IPR036390">
    <property type="entry name" value="WH_DNA-bd_sf"/>
</dbReference>
<evidence type="ECO:0000256" key="4">
    <source>
        <dbReference type="SAM" id="MobiDB-lite"/>
    </source>
</evidence>
<feature type="domain" description="HTH arsR-type" evidence="5">
    <location>
        <begin position="6"/>
        <end position="105"/>
    </location>
</feature>
<keyword evidence="2" id="KW-0238">DNA-binding</keyword>
<organism evidence="6 7">
    <name type="scientific">Rhodoplanes azumiensis</name>
    <dbReference type="NCBI Taxonomy" id="1897628"/>
    <lineage>
        <taxon>Bacteria</taxon>
        <taxon>Pseudomonadati</taxon>
        <taxon>Pseudomonadota</taxon>
        <taxon>Alphaproteobacteria</taxon>
        <taxon>Hyphomicrobiales</taxon>
        <taxon>Nitrobacteraceae</taxon>
        <taxon>Rhodoplanes</taxon>
    </lineage>
</organism>
<comment type="caution">
    <text evidence="6">The sequence shown here is derived from an EMBL/GenBank/DDBJ whole genome shotgun (WGS) entry which is preliminary data.</text>
</comment>
<dbReference type="InterPro" id="IPR051011">
    <property type="entry name" value="Metal_resp_trans_reg"/>
</dbReference>
<dbReference type="InterPro" id="IPR036388">
    <property type="entry name" value="WH-like_DNA-bd_sf"/>
</dbReference>
<gene>
    <name evidence="6" type="ORF">ACFSOX_00730</name>
</gene>
<dbReference type="EMBL" id="JBHUIW010000001">
    <property type="protein sequence ID" value="MFD2180665.1"/>
    <property type="molecule type" value="Genomic_DNA"/>
</dbReference>
<evidence type="ECO:0000313" key="7">
    <source>
        <dbReference type="Proteomes" id="UP001597314"/>
    </source>
</evidence>
<accession>A0ABW5AEJ5</accession>
<evidence type="ECO:0000313" key="6">
    <source>
        <dbReference type="EMBL" id="MFD2180665.1"/>
    </source>
</evidence>
<evidence type="ECO:0000256" key="3">
    <source>
        <dbReference type="ARBA" id="ARBA00023163"/>
    </source>
</evidence>
<dbReference type="CDD" id="cd00090">
    <property type="entry name" value="HTH_ARSR"/>
    <property type="match status" value="1"/>
</dbReference>
<evidence type="ECO:0000256" key="1">
    <source>
        <dbReference type="ARBA" id="ARBA00023015"/>
    </source>
</evidence>
<protein>
    <submittedName>
        <fullName evidence="6">ArsR/SmtB family transcription factor</fullName>
    </submittedName>
</protein>
<dbReference type="SUPFAM" id="SSF46785">
    <property type="entry name" value="Winged helix' DNA-binding domain"/>
    <property type="match status" value="1"/>
</dbReference>